<dbReference type="Gene3D" id="3.30.43.10">
    <property type="entry name" value="Uridine Diphospho-n-acetylenolpyruvylglucosamine Reductase, domain 2"/>
    <property type="match status" value="1"/>
</dbReference>
<evidence type="ECO:0000256" key="3">
    <source>
        <dbReference type="SAM" id="MobiDB-lite"/>
    </source>
</evidence>
<evidence type="ECO:0000256" key="1">
    <source>
        <dbReference type="ARBA" id="ARBA00022630"/>
    </source>
</evidence>
<dbReference type="InterPro" id="IPR016167">
    <property type="entry name" value="FAD-bd_PCMH_sub1"/>
</dbReference>
<name>A0A518KBH0_9BACT</name>
<feature type="region of interest" description="Disordered" evidence="3">
    <location>
        <begin position="1"/>
        <end position="29"/>
    </location>
</feature>
<evidence type="ECO:0000313" key="6">
    <source>
        <dbReference type="Proteomes" id="UP000316426"/>
    </source>
</evidence>
<dbReference type="Pfam" id="PF01565">
    <property type="entry name" value="FAD_binding_4"/>
    <property type="match status" value="1"/>
</dbReference>
<dbReference type="SUPFAM" id="SSF55103">
    <property type="entry name" value="FAD-linked oxidases, C-terminal domain"/>
    <property type="match status" value="1"/>
</dbReference>
<dbReference type="Gene3D" id="3.40.462.10">
    <property type="entry name" value="FAD-linked oxidases, C-terminal domain"/>
    <property type="match status" value="1"/>
</dbReference>
<proteinExistence type="predicted"/>
<dbReference type="GO" id="GO:0071949">
    <property type="term" value="F:FAD binding"/>
    <property type="evidence" value="ECO:0007669"/>
    <property type="project" value="InterPro"/>
</dbReference>
<dbReference type="Gene3D" id="3.30.465.10">
    <property type="match status" value="1"/>
</dbReference>
<evidence type="ECO:0000259" key="4">
    <source>
        <dbReference type="PROSITE" id="PS51387"/>
    </source>
</evidence>
<dbReference type="KEGG" id="bmei:Spa11_33430"/>
<dbReference type="InterPro" id="IPR016166">
    <property type="entry name" value="FAD-bd_PCMH"/>
</dbReference>
<dbReference type="InterPro" id="IPR016164">
    <property type="entry name" value="FAD-linked_Oxase-like_C"/>
</dbReference>
<protein>
    <submittedName>
        <fullName evidence="5">4-cresol dehydrogenase [hydroxylating] flavoprotein subunit</fullName>
    </submittedName>
</protein>
<feature type="domain" description="FAD-binding PCMH-type" evidence="4">
    <location>
        <begin position="66"/>
        <end position="253"/>
    </location>
</feature>
<feature type="region of interest" description="Disordered" evidence="3">
    <location>
        <begin position="530"/>
        <end position="559"/>
    </location>
</feature>
<reference evidence="5 6" key="1">
    <citation type="submission" date="2019-02" db="EMBL/GenBank/DDBJ databases">
        <title>Deep-cultivation of Planctomycetes and their phenomic and genomic characterization uncovers novel biology.</title>
        <authorList>
            <person name="Wiegand S."/>
            <person name="Jogler M."/>
            <person name="Boedeker C."/>
            <person name="Pinto D."/>
            <person name="Vollmers J."/>
            <person name="Rivas-Marin E."/>
            <person name="Kohn T."/>
            <person name="Peeters S.H."/>
            <person name="Heuer A."/>
            <person name="Rast P."/>
            <person name="Oberbeckmann S."/>
            <person name="Bunk B."/>
            <person name="Jeske O."/>
            <person name="Meyerdierks A."/>
            <person name="Storesund J.E."/>
            <person name="Kallscheuer N."/>
            <person name="Luecker S."/>
            <person name="Lage O.M."/>
            <person name="Pohl T."/>
            <person name="Merkel B.J."/>
            <person name="Hornburger P."/>
            <person name="Mueller R.-W."/>
            <person name="Bruemmer F."/>
            <person name="Labrenz M."/>
            <person name="Spormann A.M."/>
            <person name="Op den Camp H."/>
            <person name="Overmann J."/>
            <person name="Amann R."/>
            <person name="Jetten M.S.M."/>
            <person name="Mascher T."/>
            <person name="Medema M.H."/>
            <person name="Devos D.P."/>
            <person name="Kaster A.-K."/>
            <person name="Ovreas L."/>
            <person name="Rohde M."/>
            <person name="Galperin M.Y."/>
            <person name="Jogler C."/>
        </authorList>
    </citation>
    <scope>NUCLEOTIDE SEQUENCE [LARGE SCALE GENOMIC DNA]</scope>
    <source>
        <strain evidence="5 6">Spa11</strain>
    </source>
</reference>
<dbReference type="PANTHER" id="PTHR11748">
    <property type="entry name" value="D-LACTATE DEHYDROGENASE"/>
    <property type="match status" value="1"/>
</dbReference>
<dbReference type="InterPro" id="IPR016169">
    <property type="entry name" value="FAD-bd_PCMH_sub2"/>
</dbReference>
<dbReference type="SUPFAM" id="SSF56176">
    <property type="entry name" value="FAD-binding/transporter-associated domain-like"/>
    <property type="match status" value="1"/>
</dbReference>
<feature type="compositionally biased region" description="Low complexity" evidence="3">
    <location>
        <begin position="9"/>
        <end position="19"/>
    </location>
</feature>
<keyword evidence="1" id="KW-0285">Flavoprotein</keyword>
<accession>A0A518KBH0</accession>
<evidence type="ECO:0000313" key="5">
    <source>
        <dbReference type="EMBL" id="QDV75133.1"/>
    </source>
</evidence>
<dbReference type="GO" id="GO:0004458">
    <property type="term" value="F:D-lactate dehydrogenase (cytochrome) activity"/>
    <property type="evidence" value="ECO:0007669"/>
    <property type="project" value="TreeGrafter"/>
</dbReference>
<dbReference type="Proteomes" id="UP000316426">
    <property type="component" value="Chromosome"/>
</dbReference>
<dbReference type="GO" id="GO:1903457">
    <property type="term" value="P:lactate catabolic process"/>
    <property type="evidence" value="ECO:0007669"/>
    <property type="project" value="TreeGrafter"/>
</dbReference>
<keyword evidence="6" id="KW-1185">Reference proteome</keyword>
<sequence>MIAIDDPVQTDGTAQTDGTGQLGGSTQGDRTSIADAFQEWSTAIGSQHVDASEAVCRQYGRSTSPWRQAPIGVLSPGTADEVQAVVRIAAKNRVAVYPVSGGKNWGLGDACPTGPGQVVVHLRRLNRIREVNEELGYAVVEAGVTQGRLYEHLRENYPDLMMDATGAGPNATIVGNIMERGFGHSPLGDRFHNSCNYEVVLSNGELIRTGFGAFENATTAHLLKAGLGPSRDGLFTQSNLGVVTSMTVWLMPRPERVEAFAFKVDDDARLGAIIDALRPLRLQGTLTSTIHIANDLRLISSKTTYPYDETGGQTPLTREKRQELRQRYQVGAWNVLGGVYGSHAIVRATRDAVRKALRGVATPRFVNDGRLALAKRALAISSRVGIGRGFAEQVGCIESAYELLKGKPVAEHLRGAAWRRRESIKSDASQDPLDRGDGLVWLSPTLPMTGEHAVAWEKIATETLESHGFEPLMTFVSISGRAMCAPTTICYDRTDVTQTQQAQRCYKQLFDRAMKAGYTPYRLGTQSMGDAGLSSKASGDAAPSAPSPSVLAPGRYAPL</sequence>
<keyword evidence="2" id="KW-0274">FAD</keyword>
<dbReference type="PANTHER" id="PTHR11748:SF114">
    <property type="entry name" value="ARYL-ALCOHOL OXIDASE VANILLYL-ALCOHOL OXIDASE (AFU_ORTHOLOGUE AFUA_3G09500)-RELATED"/>
    <property type="match status" value="1"/>
</dbReference>
<feature type="compositionally biased region" description="Low complexity" evidence="3">
    <location>
        <begin position="534"/>
        <end position="553"/>
    </location>
</feature>
<gene>
    <name evidence="5" type="primary">pchF</name>
    <name evidence="5" type="ORF">Spa11_33430</name>
</gene>
<dbReference type="RefSeq" id="WP_145114155.1">
    <property type="nucleotide sequence ID" value="NZ_CP036349.1"/>
</dbReference>
<organism evidence="5 6">
    <name type="scientific">Botrimarina mediterranea</name>
    <dbReference type="NCBI Taxonomy" id="2528022"/>
    <lineage>
        <taxon>Bacteria</taxon>
        <taxon>Pseudomonadati</taxon>
        <taxon>Planctomycetota</taxon>
        <taxon>Planctomycetia</taxon>
        <taxon>Pirellulales</taxon>
        <taxon>Lacipirellulaceae</taxon>
        <taxon>Botrimarina</taxon>
    </lineage>
</organism>
<dbReference type="EMBL" id="CP036349">
    <property type="protein sequence ID" value="QDV75133.1"/>
    <property type="molecule type" value="Genomic_DNA"/>
</dbReference>
<dbReference type="GO" id="GO:0008720">
    <property type="term" value="F:D-lactate dehydrogenase (NAD+) activity"/>
    <property type="evidence" value="ECO:0007669"/>
    <property type="project" value="TreeGrafter"/>
</dbReference>
<dbReference type="AlphaFoldDB" id="A0A518KBH0"/>
<dbReference type="PROSITE" id="PS51387">
    <property type="entry name" value="FAD_PCMH"/>
    <property type="match status" value="1"/>
</dbReference>
<evidence type="ECO:0000256" key="2">
    <source>
        <dbReference type="ARBA" id="ARBA00022827"/>
    </source>
</evidence>
<dbReference type="InterPro" id="IPR036318">
    <property type="entry name" value="FAD-bd_PCMH-like_sf"/>
</dbReference>
<dbReference type="InterPro" id="IPR016170">
    <property type="entry name" value="Cytok_DH_C_sf"/>
</dbReference>
<dbReference type="InterPro" id="IPR006094">
    <property type="entry name" value="Oxid_FAD_bind_N"/>
</dbReference>